<dbReference type="AlphaFoldDB" id="A0A1G2QXH0"/>
<gene>
    <name evidence="2" type="ORF">A2672_01810</name>
</gene>
<reference evidence="2 3" key="1">
    <citation type="journal article" date="2016" name="Nat. Commun.">
        <title>Thousands of microbial genomes shed light on interconnected biogeochemical processes in an aquifer system.</title>
        <authorList>
            <person name="Anantharaman K."/>
            <person name="Brown C.T."/>
            <person name="Hug L.A."/>
            <person name="Sharon I."/>
            <person name="Castelle C.J."/>
            <person name="Probst A.J."/>
            <person name="Thomas B.C."/>
            <person name="Singh A."/>
            <person name="Wilkins M.J."/>
            <person name="Karaoz U."/>
            <person name="Brodie E.L."/>
            <person name="Williams K.H."/>
            <person name="Hubbard S.S."/>
            <person name="Banfield J.F."/>
        </authorList>
    </citation>
    <scope>NUCLEOTIDE SEQUENCE [LARGE SCALE GENOMIC DNA]</scope>
</reference>
<evidence type="ECO:0000313" key="3">
    <source>
        <dbReference type="Proteomes" id="UP000178065"/>
    </source>
</evidence>
<evidence type="ECO:0000313" key="2">
    <source>
        <dbReference type="EMBL" id="OHA65203.1"/>
    </source>
</evidence>
<accession>A0A1G2QXH0</accession>
<protein>
    <submittedName>
        <fullName evidence="2">Uncharacterized protein</fullName>
    </submittedName>
</protein>
<proteinExistence type="predicted"/>
<dbReference type="EMBL" id="MHTT01000015">
    <property type="protein sequence ID" value="OHA65203.1"/>
    <property type="molecule type" value="Genomic_DNA"/>
</dbReference>
<feature type="transmembrane region" description="Helical" evidence="1">
    <location>
        <begin position="32"/>
        <end position="55"/>
    </location>
</feature>
<evidence type="ECO:0000256" key="1">
    <source>
        <dbReference type="SAM" id="Phobius"/>
    </source>
</evidence>
<feature type="transmembrane region" description="Helical" evidence="1">
    <location>
        <begin position="67"/>
        <end position="84"/>
    </location>
</feature>
<organism evidence="2 3">
    <name type="scientific">Candidatus Wildermuthbacteria bacterium RIFCSPHIGHO2_01_FULL_49_22b</name>
    <dbReference type="NCBI Taxonomy" id="1802448"/>
    <lineage>
        <taxon>Bacteria</taxon>
        <taxon>Candidatus Wildermuthiibacteriota</taxon>
    </lineage>
</organism>
<comment type="caution">
    <text evidence="2">The sequence shown here is derived from an EMBL/GenBank/DDBJ whole genome shotgun (WGS) entry which is preliminary data.</text>
</comment>
<dbReference type="STRING" id="1802448.A2672_01810"/>
<sequence>MEIMILAGFGGGVIRGLMGFVKHKYSYKEVSFSLPSFLSTVAISGGVGVATALTVRELGLEFLGSSVLTPAMALIVGYAGGDLIENIWKIITKNPELYSFKKK</sequence>
<name>A0A1G2QXH0_9BACT</name>
<dbReference type="Proteomes" id="UP000178065">
    <property type="component" value="Unassembled WGS sequence"/>
</dbReference>
<keyword evidence="1" id="KW-0812">Transmembrane</keyword>
<keyword evidence="1" id="KW-1133">Transmembrane helix</keyword>
<keyword evidence="1" id="KW-0472">Membrane</keyword>